<sequence>MGTRRFGIVSERAALRGNELVQISEMGIMLTSDPSTGEVLGKFLDMDVREAEERIERAYKAFQRFSQTTPQLRADILDRFHGLMQEKKDDLARIITLENGKCLRDSLAEVSYAASYLQWNAGEALRMYGRTIPSSLPGTRNYTVLEPVGVVAALCPWNFPMGMICRKVGPALAVGATVVIKCPAETPRSVLSLLELARAAGVPDDVIQVITTDTHLVDIGRELCTNKKVKKISFTGSTAVGKILMNQASSSLKKLSFELGGNAPFIVFGDADVERAVAGAIACKFRGAGQTCVCANRLYVHEDVYAEFSAKLAAAVDELVMGPGLQPNVTIGPLIHTKAVAKCFQHVEDAVSKGAKVLTKPRGDHGPCFFAPTVLGDVPRDCVIMDEETFGPVAALVKFSSEDEVIALANDTDMGLAGYFFTADAAKVERVSKALQVGMVGVNTGVISQAVIPFGGIKESGFGKEGGSEAILDFCTIKTVIIAG</sequence>
<dbReference type="Gene3D" id="3.40.309.10">
    <property type="entry name" value="Aldehyde Dehydrogenase, Chain A, domain 2"/>
    <property type="match status" value="1"/>
</dbReference>
<dbReference type="GO" id="GO:0005737">
    <property type="term" value="C:cytoplasm"/>
    <property type="evidence" value="ECO:0007669"/>
    <property type="project" value="TreeGrafter"/>
</dbReference>
<evidence type="ECO:0000256" key="1">
    <source>
        <dbReference type="ARBA" id="ARBA00005176"/>
    </source>
</evidence>
<evidence type="ECO:0000313" key="11">
    <source>
        <dbReference type="Proteomes" id="UP001182556"/>
    </source>
</evidence>
<dbReference type="PANTHER" id="PTHR43353:SF10">
    <property type="entry name" value="SUCCINATE-SEMIALDEHYDE DEHYDROGENASE (NADP+)"/>
    <property type="match status" value="1"/>
</dbReference>
<evidence type="ECO:0000256" key="5">
    <source>
        <dbReference type="ARBA" id="ARBA00052698"/>
    </source>
</evidence>
<keyword evidence="3 8" id="KW-0560">Oxidoreductase</keyword>
<dbReference type="EMBL" id="JAODAN010000008">
    <property type="protein sequence ID" value="KAK1922510.1"/>
    <property type="molecule type" value="Genomic_DNA"/>
</dbReference>
<dbReference type="PANTHER" id="PTHR43353">
    <property type="entry name" value="SUCCINATE-SEMIALDEHYDE DEHYDROGENASE, MITOCHONDRIAL"/>
    <property type="match status" value="1"/>
</dbReference>
<evidence type="ECO:0000256" key="8">
    <source>
        <dbReference type="RuleBase" id="RU003345"/>
    </source>
</evidence>
<dbReference type="EC" id="1.2.1.16" evidence="6"/>
<feature type="domain" description="Aldehyde dehydrogenase" evidence="9">
    <location>
        <begin position="31"/>
        <end position="480"/>
    </location>
</feature>
<dbReference type="GO" id="GO:0009450">
    <property type="term" value="P:gamma-aminobutyric acid catabolic process"/>
    <property type="evidence" value="ECO:0007669"/>
    <property type="project" value="TreeGrafter"/>
</dbReference>
<evidence type="ECO:0000256" key="2">
    <source>
        <dbReference type="ARBA" id="ARBA00009986"/>
    </source>
</evidence>
<name>A0AAD9FKD1_PAPLA</name>
<dbReference type="GO" id="GO:0004777">
    <property type="term" value="F:succinate-semialdehyde dehydrogenase (NAD+) activity"/>
    <property type="evidence" value="ECO:0007669"/>
    <property type="project" value="TreeGrafter"/>
</dbReference>
<evidence type="ECO:0000256" key="6">
    <source>
        <dbReference type="ARBA" id="ARBA00067047"/>
    </source>
</evidence>
<dbReference type="FunFam" id="3.40.605.10:FF:000005">
    <property type="entry name" value="Succinate-semialdehyde dehydrogenase I"/>
    <property type="match status" value="1"/>
</dbReference>
<keyword evidence="11" id="KW-1185">Reference proteome</keyword>
<dbReference type="InterPro" id="IPR029510">
    <property type="entry name" value="Ald_DH_CS_GLU"/>
</dbReference>
<protein>
    <recommendedName>
        <fullName evidence="6">succinate-semialdehyde dehydrogenase [NAD(P)(+)]</fullName>
        <ecNumber evidence="6">1.2.1.16</ecNumber>
    </recommendedName>
</protein>
<dbReference type="Gene3D" id="3.40.605.10">
    <property type="entry name" value="Aldehyde Dehydrogenase, Chain A, domain 1"/>
    <property type="match status" value="1"/>
</dbReference>
<dbReference type="PROSITE" id="PS00687">
    <property type="entry name" value="ALDEHYDE_DEHYDR_GLU"/>
    <property type="match status" value="1"/>
</dbReference>
<feature type="active site" evidence="7">
    <location>
        <position position="258"/>
    </location>
</feature>
<proteinExistence type="inferred from homology"/>
<gene>
    <name evidence="10" type="ORF">DB88DRAFT_531546</name>
</gene>
<accession>A0AAD9FKD1</accession>
<dbReference type="InterPro" id="IPR050740">
    <property type="entry name" value="Aldehyde_DH_Superfamily"/>
</dbReference>
<dbReference type="InterPro" id="IPR016161">
    <property type="entry name" value="Ald_DH/histidinol_DH"/>
</dbReference>
<evidence type="ECO:0000256" key="4">
    <source>
        <dbReference type="ARBA" id="ARBA00050387"/>
    </source>
</evidence>
<dbReference type="AlphaFoldDB" id="A0AAD9FKD1"/>
<evidence type="ECO:0000313" key="10">
    <source>
        <dbReference type="EMBL" id="KAK1922510.1"/>
    </source>
</evidence>
<comment type="pathway">
    <text evidence="1">Amino-acid degradation; 4-aminobutanoate degradation.</text>
</comment>
<reference evidence="10" key="1">
    <citation type="submission" date="2023-02" db="EMBL/GenBank/DDBJ databases">
        <title>Identification and recombinant expression of a fungal hydrolase from Papiliotrema laurentii that hydrolyzes apple cutin and clears colloidal polyester polyurethane.</title>
        <authorList>
            <consortium name="DOE Joint Genome Institute"/>
            <person name="Roman V.A."/>
            <person name="Bojanowski C."/>
            <person name="Crable B.R."/>
            <person name="Wagner D.N."/>
            <person name="Hung C.S."/>
            <person name="Nadeau L.J."/>
            <person name="Schratz L."/>
            <person name="Haridas S."/>
            <person name="Pangilinan J."/>
            <person name="Lipzen A."/>
            <person name="Na H."/>
            <person name="Yan M."/>
            <person name="Ng V."/>
            <person name="Grigoriev I.V."/>
            <person name="Spatafora J.W."/>
            <person name="Barlow D."/>
            <person name="Biffinger J."/>
            <person name="Kelley-Loughnane N."/>
            <person name="Varaljay V.A."/>
            <person name="Crookes-Goodson W.J."/>
        </authorList>
    </citation>
    <scope>NUCLEOTIDE SEQUENCE</scope>
    <source>
        <strain evidence="10">5307AH</strain>
    </source>
</reference>
<dbReference type="InterPro" id="IPR015590">
    <property type="entry name" value="Aldehyde_DH_dom"/>
</dbReference>
<comment type="catalytic activity">
    <reaction evidence="5">
        <text>succinate semialdehyde + NAD(+) + H2O = succinate + NADH + 2 H(+)</text>
        <dbReference type="Rhea" id="RHEA:13217"/>
        <dbReference type="ChEBI" id="CHEBI:15377"/>
        <dbReference type="ChEBI" id="CHEBI:15378"/>
        <dbReference type="ChEBI" id="CHEBI:30031"/>
        <dbReference type="ChEBI" id="CHEBI:57540"/>
        <dbReference type="ChEBI" id="CHEBI:57706"/>
        <dbReference type="ChEBI" id="CHEBI:57945"/>
        <dbReference type="EC" id="1.2.1.16"/>
    </reaction>
</comment>
<comment type="catalytic activity">
    <reaction evidence="4">
        <text>succinate semialdehyde + NADP(+) + H2O = succinate + NADPH + 2 H(+)</text>
        <dbReference type="Rhea" id="RHEA:13213"/>
        <dbReference type="ChEBI" id="CHEBI:15377"/>
        <dbReference type="ChEBI" id="CHEBI:15378"/>
        <dbReference type="ChEBI" id="CHEBI:30031"/>
        <dbReference type="ChEBI" id="CHEBI:57706"/>
        <dbReference type="ChEBI" id="CHEBI:57783"/>
        <dbReference type="ChEBI" id="CHEBI:58349"/>
        <dbReference type="EC" id="1.2.1.16"/>
    </reaction>
</comment>
<dbReference type="FunFam" id="3.40.309.10:FF:000004">
    <property type="entry name" value="Succinate-semialdehyde dehydrogenase I"/>
    <property type="match status" value="1"/>
</dbReference>
<evidence type="ECO:0000256" key="7">
    <source>
        <dbReference type="PROSITE-ProRule" id="PRU10007"/>
    </source>
</evidence>
<dbReference type="InterPro" id="IPR016162">
    <property type="entry name" value="Ald_DH_N"/>
</dbReference>
<dbReference type="InterPro" id="IPR016163">
    <property type="entry name" value="Ald_DH_C"/>
</dbReference>
<comment type="caution">
    <text evidence="10">The sequence shown here is derived from an EMBL/GenBank/DDBJ whole genome shotgun (WGS) entry which is preliminary data.</text>
</comment>
<evidence type="ECO:0000256" key="3">
    <source>
        <dbReference type="ARBA" id="ARBA00023002"/>
    </source>
</evidence>
<comment type="similarity">
    <text evidence="2 8">Belongs to the aldehyde dehydrogenase family.</text>
</comment>
<dbReference type="CDD" id="cd07103">
    <property type="entry name" value="ALDH_F5_SSADH_GabD"/>
    <property type="match status" value="1"/>
</dbReference>
<dbReference type="Proteomes" id="UP001182556">
    <property type="component" value="Unassembled WGS sequence"/>
</dbReference>
<dbReference type="SUPFAM" id="SSF53720">
    <property type="entry name" value="ALDH-like"/>
    <property type="match status" value="1"/>
</dbReference>
<evidence type="ECO:0000259" key="9">
    <source>
        <dbReference type="Pfam" id="PF00171"/>
    </source>
</evidence>
<dbReference type="Pfam" id="PF00171">
    <property type="entry name" value="Aldedh"/>
    <property type="match status" value="1"/>
</dbReference>
<organism evidence="10 11">
    <name type="scientific">Papiliotrema laurentii</name>
    <name type="common">Cryptococcus laurentii</name>
    <dbReference type="NCBI Taxonomy" id="5418"/>
    <lineage>
        <taxon>Eukaryota</taxon>
        <taxon>Fungi</taxon>
        <taxon>Dikarya</taxon>
        <taxon>Basidiomycota</taxon>
        <taxon>Agaricomycotina</taxon>
        <taxon>Tremellomycetes</taxon>
        <taxon>Tremellales</taxon>
        <taxon>Rhynchogastremaceae</taxon>
        <taxon>Papiliotrema</taxon>
    </lineage>
</organism>